<reference evidence="2" key="1">
    <citation type="journal article" date="2019" name="Int. J. Syst. Evol. Microbiol.">
        <title>The Global Catalogue of Microorganisms (GCM) 10K type strain sequencing project: providing services to taxonomists for standard genome sequencing and annotation.</title>
        <authorList>
            <consortium name="The Broad Institute Genomics Platform"/>
            <consortium name="The Broad Institute Genome Sequencing Center for Infectious Disease"/>
            <person name="Wu L."/>
            <person name="Ma J."/>
        </authorList>
    </citation>
    <scope>NUCLEOTIDE SEQUENCE [LARGE SCALE GENOMIC DNA]</scope>
    <source>
        <strain evidence="2">JCM 17217</strain>
    </source>
</reference>
<comment type="caution">
    <text evidence="1">The sequence shown here is derived from an EMBL/GenBank/DDBJ whole genome shotgun (WGS) entry which is preliminary data.</text>
</comment>
<evidence type="ECO:0000313" key="1">
    <source>
        <dbReference type="EMBL" id="GAA3967431.1"/>
    </source>
</evidence>
<dbReference type="Proteomes" id="UP001501556">
    <property type="component" value="Unassembled WGS sequence"/>
</dbReference>
<evidence type="ECO:0000313" key="2">
    <source>
        <dbReference type="Proteomes" id="UP001501556"/>
    </source>
</evidence>
<name>A0ABP7PKX1_9BACT</name>
<sequence>MHTTYHLQVMFTHLQFAELAAAAWCGPALHTAGVHVSITGPVSRPQFGVHYFVAQAGTEYGWAGYFSCGLSCPFAAIAAAVAHYAQAAKEQAAGAVMLAEAAEGHAARVLSAAEQAFSGAPAQEQAPEIVCVVCQEGRDALGQCGCCYVRASELAHAA</sequence>
<proteinExistence type="predicted"/>
<dbReference type="EMBL" id="BAABDI010000005">
    <property type="protein sequence ID" value="GAA3967431.1"/>
    <property type="molecule type" value="Genomic_DNA"/>
</dbReference>
<protein>
    <submittedName>
        <fullName evidence="1">Uncharacterized protein</fullName>
    </submittedName>
</protein>
<keyword evidence="2" id="KW-1185">Reference proteome</keyword>
<gene>
    <name evidence="1" type="ORF">GCM10022407_12040</name>
</gene>
<accession>A0ABP7PKX1</accession>
<organism evidence="1 2">
    <name type="scientific">Hymenobacter antarcticus</name>
    <dbReference type="NCBI Taxonomy" id="486270"/>
    <lineage>
        <taxon>Bacteria</taxon>
        <taxon>Pseudomonadati</taxon>
        <taxon>Bacteroidota</taxon>
        <taxon>Cytophagia</taxon>
        <taxon>Cytophagales</taxon>
        <taxon>Hymenobacteraceae</taxon>
        <taxon>Hymenobacter</taxon>
    </lineage>
</organism>